<reference evidence="5 6" key="1">
    <citation type="journal article" date="2015" name="Genome Biol. Evol.">
        <title>The Dynamics of Genetic Interactions between Vibrio metoecus and Vibrio cholerae, Two Close Relatives Co-Occurring in the Environment.</title>
        <authorList>
            <person name="Orata F.D."/>
            <person name="Kirchberger P.C."/>
            <person name="Meheust R."/>
            <person name="Barlow E.J."/>
            <person name="Tarr C.L."/>
            <person name="Boucher Y."/>
        </authorList>
    </citation>
    <scope>NUCLEOTIDE SEQUENCE [LARGE SCALE GENOMIC DNA]</scope>
    <source>
        <strain evidence="5 6">08-2459</strain>
    </source>
</reference>
<accession>A0A0Q0MT83</accession>
<evidence type="ECO:0000313" key="6">
    <source>
        <dbReference type="Proteomes" id="UP000053724"/>
    </source>
</evidence>
<dbReference type="EMBL" id="LCUF01000012">
    <property type="protein sequence ID" value="KQA23383.1"/>
    <property type="molecule type" value="Genomic_DNA"/>
</dbReference>
<dbReference type="InterPro" id="IPR000551">
    <property type="entry name" value="MerR-type_HTH_dom"/>
</dbReference>
<dbReference type="GO" id="GO:0003677">
    <property type="term" value="F:DNA binding"/>
    <property type="evidence" value="ECO:0007669"/>
    <property type="project" value="UniProtKB-KW"/>
</dbReference>
<dbReference type="PANTHER" id="PTHR30204:SF67">
    <property type="entry name" value="HTH-TYPE TRANSCRIPTIONAL REGULATOR MLRA-RELATED"/>
    <property type="match status" value="1"/>
</dbReference>
<protein>
    <submittedName>
        <fullName evidence="5">MerR family transcriptional regulator</fullName>
    </submittedName>
</protein>
<evidence type="ECO:0000256" key="1">
    <source>
        <dbReference type="ARBA" id="ARBA00023015"/>
    </source>
</evidence>
<dbReference type="PANTHER" id="PTHR30204">
    <property type="entry name" value="REDOX-CYCLING DRUG-SENSING TRANSCRIPTIONAL ACTIVATOR SOXR"/>
    <property type="match status" value="1"/>
</dbReference>
<dbReference type="CDD" id="cd01104">
    <property type="entry name" value="HTH_MlrA-CarA"/>
    <property type="match status" value="1"/>
</dbReference>
<sequence>MACDEKHYAIREVAEITGVKPVTLRAWQRRYNLVQPDRTEKGHRLFTEQDIEMIRQIQSWLAKGVAIGKVGALLQSGTPEAEFLPQSVTQLEECEVLLTALAALQRSKAEQVIATVLKEYPLEVMQNQFIHPVLEALERVKGPLRSLQMGLFRTLMLTKLAFVLDAENKAASKGKCLCLSLDDAGSLNAWLWALTWAEKGYQVTLLEAVDDIRGLQDHVGLAQFHILALHAHRPLPAIQQSALTHLQQQFGQQCVLSEVLQQLQQQ</sequence>
<dbReference type="PROSITE" id="PS50937">
    <property type="entry name" value="HTH_MERR_2"/>
    <property type="match status" value="1"/>
</dbReference>
<proteinExistence type="predicted"/>
<evidence type="ECO:0000256" key="2">
    <source>
        <dbReference type="ARBA" id="ARBA00023125"/>
    </source>
</evidence>
<dbReference type="GO" id="GO:0003700">
    <property type="term" value="F:DNA-binding transcription factor activity"/>
    <property type="evidence" value="ECO:0007669"/>
    <property type="project" value="InterPro"/>
</dbReference>
<dbReference type="Gene3D" id="1.10.1660.10">
    <property type="match status" value="1"/>
</dbReference>
<keyword evidence="2" id="KW-0238">DNA-binding</keyword>
<dbReference type="InterPro" id="IPR047057">
    <property type="entry name" value="MerR_fam"/>
</dbReference>
<dbReference type="SUPFAM" id="SSF46955">
    <property type="entry name" value="Putative DNA-binding domain"/>
    <property type="match status" value="1"/>
</dbReference>
<feature type="domain" description="HTH merR-type" evidence="4">
    <location>
        <begin position="7"/>
        <end position="76"/>
    </location>
</feature>
<evidence type="ECO:0000313" key="5">
    <source>
        <dbReference type="EMBL" id="KQA23383.1"/>
    </source>
</evidence>
<name>A0A0Q0MT83_VIBMT</name>
<dbReference type="PATRIC" id="fig|1481663.8.peg.1106"/>
<keyword evidence="1" id="KW-0805">Transcription regulation</keyword>
<comment type="caution">
    <text evidence="5">The sequence shown here is derived from an EMBL/GenBank/DDBJ whole genome shotgun (WGS) entry which is preliminary data.</text>
</comment>
<dbReference type="Proteomes" id="UP000053724">
    <property type="component" value="Unassembled WGS sequence"/>
</dbReference>
<dbReference type="InterPro" id="IPR009061">
    <property type="entry name" value="DNA-bd_dom_put_sf"/>
</dbReference>
<dbReference type="RefSeq" id="WP_055027947.1">
    <property type="nucleotide sequence ID" value="NZ_CP035689.1"/>
</dbReference>
<gene>
    <name evidence="5" type="ORF">AAY55_10870</name>
</gene>
<keyword evidence="3" id="KW-0804">Transcription</keyword>
<evidence type="ECO:0000256" key="3">
    <source>
        <dbReference type="ARBA" id="ARBA00023163"/>
    </source>
</evidence>
<evidence type="ECO:0000259" key="4">
    <source>
        <dbReference type="PROSITE" id="PS50937"/>
    </source>
</evidence>
<organism evidence="5 6">
    <name type="scientific">Vibrio metoecus</name>
    <dbReference type="NCBI Taxonomy" id="1481663"/>
    <lineage>
        <taxon>Bacteria</taxon>
        <taxon>Pseudomonadati</taxon>
        <taxon>Pseudomonadota</taxon>
        <taxon>Gammaproteobacteria</taxon>
        <taxon>Vibrionales</taxon>
        <taxon>Vibrionaceae</taxon>
        <taxon>Vibrio</taxon>
    </lineage>
</organism>
<dbReference type="AlphaFoldDB" id="A0A0Q0MT83"/>
<dbReference type="SMART" id="SM00422">
    <property type="entry name" value="HTH_MERR"/>
    <property type="match status" value="1"/>
</dbReference>
<dbReference type="Pfam" id="PF13411">
    <property type="entry name" value="MerR_1"/>
    <property type="match status" value="1"/>
</dbReference>